<name>A0A8X6H9M6_TRICU</name>
<dbReference type="Pfam" id="PF00694">
    <property type="entry name" value="Aconitase_C"/>
    <property type="match status" value="1"/>
</dbReference>
<gene>
    <name evidence="2" type="primary">wHa_02750</name>
    <name evidence="2" type="ORF">TNCT_511991</name>
</gene>
<organism evidence="2 3">
    <name type="scientific">Trichonephila clavata</name>
    <name type="common">Joro spider</name>
    <name type="synonym">Nephila clavata</name>
    <dbReference type="NCBI Taxonomy" id="2740835"/>
    <lineage>
        <taxon>Eukaryota</taxon>
        <taxon>Metazoa</taxon>
        <taxon>Ecdysozoa</taxon>
        <taxon>Arthropoda</taxon>
        <taxon>Chelicerata</taxon>
        <taxon>Arachnida</taxon>
        <taxon>Araneae</taxon>
        <taxon>Araneomorphae</taxon>
        <taxon>Entelegynae</taxon>
        <taxon>Araneoidea</taxon>
        <taxon>Nephilidae</taxon>
        <taxon>Trichonephila</taxon>
    </lineage>
</organism>
<dbReference type="PROSITE" id="PS50943">
    <property type="entry name" value="HTH_CROC1"/>
    <property type="match status" value="1"/>
</dbReference>
<dbReference type="Proteomes" id="UP000887116">
    <property type="component" value="Unassembled WGS sequence"/>
</dbReference>
<accession>A0A8X6H9M6</accession>
<dbReference type="AlphaFoldDB" id="A0A8X6H9M6"/>
<dbReference type="SUPFAM" id="SSF52016">
    <property type="entry name" value="LeuD/IlvD-like"/>
    <property type="match status" value="1"/>
</dbReference>
<evidence type="ECO:0000313" key="3">
    <source>
        <dbReference type="Proteomes" id="UP000887116"/>
    </source>
</evidence>
<dbReference type="InterPro" id="IPR001387">
    <property type="entry name" value="Cro/C1-type_HTH"/>
</dbReference>
<dbReference type="InterPro" id="IPR006249">
    <property type="entry name" value="Aconitase/IRP2"/>
</dbReference>
<proteinExistence type="predicted"/>
<dbReference type="SUPFAM" id="SSF47413">
    <property type="entry name" value="lambda repressor-like DNA-binding domains"/>
    <property type="match status" value="1"/>
</dbReference>
<reference evidence="2" key="1">
    <citation type="submission" date="2020-07" db="EMBL/GenBank/DDBJ databases">
        <title>Multicomponent nature underlies the extraordinary mechanical properties of spider dragline silk.</title>
        <authorList>
            <person name="Kono N."/>
            <person name="Nakamura H."/>
            <person name="Mori M."/>
            <person name="Yoshida Y."/>
            <person name="Ohtoshi R."/>
            <person name="Malay A.D."/>
            <person name="Moran D.A.P."/>
            <person name="Tomita M."/>
            <person name="Numata K."/>
            <person name="Arakawa K."/>
        </authorList>
    </citation>
    <scope>NUCLEOTIDE SEQUENCE</scope>
</reference>
<dbReference type="InterPro" id="IPR010982">
    <property type="entry name" value="Lambda_DNA-bd_dom_sf"/>
</dbReference>
<dbReference type="Gene3D" id="3.20.19.10">
    <property type="entry name" value="Aconitase, domain 4"/>
    <property type="match status" value="1"/>
</dbReference>
<dbReference type="CDD" id="cd00093">
    <property type="entry name" value="HTH_XRE"/>
    <property type="match status" value="1"/>
</dbReference>
<evidence type="ECO:0000259" key="1">
    <source>
        <dbReference type="PROSITE" id="PS50943"/>
    </source>
</evidence>
<dbReference type="OrthoDB" id="6412630at2759"/>
<dbReference type="InterPro" id="IPR000573">
    <property type="entry name" value="AconitaseA/IPMdHydase_ssu_swvl"/>
</dbReference>
<dbReference type="GO" id="GO:0003677">
    <property type="term" value="F:DNA binding"/>
    <property type="evidence" value="ECO:0007669"/>
    <property type="project" value="InterPro"/>
</dbReference>
<sequence length="109" mass="12451">MTTTRERIAIDSLSYQVVQKIKELRLLRGYSQAKLAKETGISTSQIRRYEQRIDAAMRYKESNVPLIIVAGKEYGTGSSRDWAAKGTLLLGIKVVIKESFCSFFRWICI</sequence>
<dbReference type="InterPro" id="IPR015928">
    <property type="entry name" value="Aconitase/3IPM_dehydase_swvl"/>
</dbReference>
<keyword evidence="3" id="KW-1185">Reference proteome</keyword>
<feature type="domain" description="HTH cro/C1-type" evidence="1">
    <location>
        <begin position="21"/>
        <end position="51"/>
    </location>
</feature>
<dbReference type="PANTHER" id="PTHR11670">
    <property type="entry name" value="ACONITASE/IRON-RESPONSIVE ELEMENT FAMILY MEMBER"/>
    <property type="match status" value="1"/>
</dbReference>
<comment type="caution">
    <text evidence="2">The sequence shown here is derived from an EMBL/GenBank/DDBJ whole genome shotgun (WGS) entry which is preliminary data.</text>
</comment>
<evidence type="ECO:0000313" key="2">
    <source>
        <dbReference type="EMBL" id="GFQ98863.1"/>
    </source>
</evidence>
<protein>
    <submittedName>
        <fullName evidence="2">Putative transcriptional regulator</fullName>
    </submittedName>
</protein>
<dbReference type="EMBL" id="BMAO01015033">
    <property type="protein sequence ID" value="GFQ98863.1"/>
    <property type="molecule type" value="Genomic_DNA"/>
</dbReference>